<feature type="region of interest" description="Disordered" evidence="1">
    <location>
        <begin position="35"/>
        <end position="94"/>
    </location>
</feature>
<evidence type="ECO:0000256" key="1">
    <source>
        <dbReference type="SAM" id="MobiDB-lite"/>
    </source>
</evidence>
<evidence type="ECO:0000313" key="3">
    <source>
        <dbReference type="EMBL" id="PRP98639.1"/>
    </source>
</evidence>
<evidence type="ECO:0000313" key="4">
    <source>
        <dbReference type="Proteomes" id="UP000238823"/>
    </source>
</evidence>
<dbReference type="RefSeq" id="WP_244923995.1">
    <property type="nucleotide sequence ID" value="NZ_PVNL01000124.1"/>
</dbReference>
<dbReference type="EMBL" id="PVNL01000124">
    <property type="protein sequence ID" value="PRP98639.1"/>
    <property type="molecule type" value="Genomic_DNA"/>
</dbReference>
<dbReference type="PROSITE" id="PS51257">
    <property type="entry name" value="PROKAR_LIPOPROTEIN"/>
    <property type="match status" value="1"/>
</dbReference>
<keyword evidence="2" id="KW-0732">Signal</keyword>
<reference evidence="3 4" key="1">
    <citation type="submission" date="2018-03" db="EMBL/GenBank/DDBJ databases">
        <title>Draft Genome Sequences of the Obligatory Marine Myxobacteria Enhygromyxa salina SWB007.</title>
        <authorList>
            <person name="Poehlein A."/>
            <person name="Moghaddam J.A."/>
            <person name="Harms H."/>
            <person name="Alanjari M."/>
            <person name="Koenig G.M."/>
            <person name="Daniel R."/>
            <person name="Schaeberle T.F."/>
        </authorList>
    </citation>
    <scope>NUCLEOTIDE SEQUENCE [LARGE SCALE GENOMIC DNA]</scope>
    <source>
        <strain evidence="3 4">SWB007</strain>
    </source>
</reference>
<evidence type="ECO:0008006" key="5">
    <source>
        <dbReference type="Google" id="ProtNLM"/>
    </source>
</evidence>
<accession>A0A2S9Y0L7</accession>
<gene>
    <name evidence="3" type="ORF">ENSA7_65820</name>
</gene>
<protein>
    <recommendedName>
        <fullName evidence="5">Endo-1,4-beta-xylanase A</fullName>
    </recommendedName>
</protein>
<feature type="signal peptide" evidence="2">
    <location>
        <begin position="1"/>
        <end position="23"/>
    </location>
</feature>
<feature type="compositionally biased region" description="Polar residues" evidence="1">
    <location>
        <begin position="35"/>
        <end position="45"/>
    </location>
</feature>
<feature type="chain" id="PRO_5015765344" description="Endo-1,4-beta-xylanase A" evidence="2">
    <location>
        <begin position="24"/>
        <end position="512"/>
    </location>
</feature>
<sequence length="512" mass="53309">MRRTTFNLMLLSGLCVALGTVVACSDSGADDGSATLTLDGTDSGITNTTPPGDGDGDTGDGDGDPGDGDGDTNGCPPGGCLDLEDETDSGTGPGGCASGDGSCGLVDLLFVIDNSGTMGEEQVNLSANFPLLIDRLQELTDNEGNPLNPNVNIMVTTTDLGHPQCTPFQPDGYEPAQGAPQNVACINRLEDFDGLGSNAPSFPQACTEGCPVAVAPLDPFIHFEGMNASTTNIPGNNVKGALSCIGPQGINGCGYEAPLEGMLQAINPTAEWNQGNKPFLRNGAILAIAIITDEADCSVRSPNGYAFFTNQMQNTYWEINPDTGTKTQATSAVCWNAGVDCGAPDMNGVYADCNSIDTGVLHSKDRYLTYLQDELIAHQNKEVIMLGILGVPPVTAHNEQPPFEPTAGGVMDLVYRKWIDGAYPAGDILPGDNSTAAKKEFEFGVGPGCTGENGMGGFTGQAIPPVRVKEVCEALNEDDKIRCCIESICDTDFSDAIGCLTGIIQTVVDPPK</sequence>
<feature type="compositionally biased region" description="Acidic residues" evidence="1">
    <location>
        <begin position="54"/>
        <end position="70"/>
    </location>
</feature>
<name>A0A2S9Y0L7_9BACT</name>
<organism evidence="3 4">
    <name type="scientific">Enhygromyxa salina</name>
    <dbReference type="NCBI Taxonomy" id="215803"/>
    <lineage>
        <taxon>Bacteria</taxon>
        <taxon>Pseudomonadati</taxon>
        <taxon>Myxococcota</taxon>
        <taxon>Polyangia</taxon>
        <taxon>Nannocystales</taxon>
        <taxon>Nannocystaceae</taxon>
        <taxon>Enhygromyxa</taxon>
    </lineage>
</organism>
<dbReference type="AlphaFoldDB" id="A0A2S9Y0L7"/>
<comment type="caution">
    <text evidence="3">The sequence shown here is derived from an EMBL/GenBank/DDBJ whole genome shotgun (WGS) entry which is preliminary data.</text>
</comment>
<proteinExistence type="predicted"/>
<dbReference type="Proteomes" id="UP000238823">
    <property type="component" value="Unassembled WGS sequence"/>
</dbReference>
<evidence type="ECO:0000256" key="2">
    <source>
        <dbReference type="SAM" id="SignalP"/>
    </source>
</evidence>